<protein>
    <submittedName>
        <fullName evidence="2">Uncharacterized protein</fullName>
    </submittedName>
</protein>
<feature type="region of interest" description="Disordered" evidence="1">
    <location>
        <begin position="1"/>
        <end position="117"/>
    </location>
</feature>
<dbReference type="HOGENOM" id="CLU_1601510_0_0_11"/>
<accession>A8LWM2</accession>
<feature type="compositionally biased region" description="Gly residues" evidence="1">
    <location>
        <begin position="57"/>
        <end position="88"/>
    </location>
</feature>
<feature type="compositionally biased region" description="Acidic residues" evidence="1">
    <location>
        <begin position="46"/>
        <end position="56"/>
    </location>
</feature>
<evidence type="ECO:0000313" key="2">
    <source>
        <dbReference type="EMBL" id="ABV96045.1"/>
    </source>
</evidence>
<gene>
    <name evidence="2" type="ordered locus">Sare_0110</name>
</gene>
<sequence>MLRRRVSAPRAQYGSAALADPVGSADGIGPVSVGSGVGAGVGDGGSEGEDDGEGEGAGDGGSTSAGEGNGAGAGGGGPATCTAGGGLRAGRVALGTTDRELESLGTATTGVGSGCGGMTTGRTDGVGMSGASLLGEAVLATVAGPVLTAVRIGMEAVPASNATVNR</sequence>
<dbReference type="eggNOG" id="ENOG5030RGF">
    <property type="taxonomic scope" value="Bacteria"/>
</dbReference>
<dbReference type="EMBL" id="CP000850">
    <property type="protein sequence ID" value="ABV96045.1"/>
    <property type="molecule type" value="Genomic_DNA"/>
</dbReference>
<name>A8LWM2_SALAI</name>
<evidence type="ECO:0000256" key="1">
    <source>
        <dbReference type="SAM" id="MobiDB-lite"/>
    </source>
</evidence>
<proteinExistence type="predicted"/>
<reference evidence="2" key="1">
    <citation type="submission" date="2007-10" db="EMBL/GenBank/DDBJ databases">
        <title>Complete sequence of Salinispora arenicola CNS-205.</title>
        <authorList>
            <consortium name="US DOE Joint Genome Institute"/>
            <person name="Copeland A."/>
            <person name="Lucas S."/>
            <person name="Lapidus A."/>
            <person name="Barry K."/>
            <person name="Glavina del Rio T."/>
            <person name="Dalin E."/>
            <person name="Tice H."/>
            <person name="Pitluck S."/>
            <person name="Foster B."/>
            <person name="Schmutz J."/>
            <person name="Larimer F."/>
            <person name="Land M."/>
            <person name="Hauser L."/>
            <person name="Kyrpides N."/>
            <person name="Ivanova N."/>
            <person name="Jensen P.R."/>
            <person name="Moore B.S."/>
            <person name="Penn K."/>
            <person name="Jenkins C."/>
            <person name="Udwary D."/>
            <person name="Xiang L."/>
            <person name="Gontang E."/>
            <person name="Richardson P."/>
        </authorList>
    </citation>
    <scope>NUCLEOTIDE SEQUENCE [LARGE SCALE GENOMIC DNA]</scope>
    <source>
        <strain evidence="2">CNS-205</strain>
    </source>
</reference>
<feature type="compositionally biased region" description="Gly residues" evidence="1">
    <location>
        <begin position="35"/>
        <end position="45"/>
    </location>
</feature>
<dbReference type="AlphaFoldDB" id="A8LWM2"/>
<organism evidence="2">
    <name type="scientific">Salinispora arenicola (strain CNS-205)</name>
    <dbReference type="NCBI Taxonomy" id="391037"/>
    <lineage>
        <taxon>Bacteria</taxon>
        <taxon>Bacillati</taxon>
        <taxon>Actinomycetota</taxon>
        <taxon>Actinomycetes</taxon>
        <taxon>Micromonosporales</taxon>
        <taxon>Micromonosporaceae</taxon>
        <taxon>Salinispora</taxon>
    </lineage>
</organism>
<dbReference type="KEGG" id="saq:Sare_0110"/>